<gene>
    <name evidence="1" type="ORF">HY544_03480</name>
</gene>
<protein>
    <submittedName>
        <fullName evidence="1">Uncharacterized protein</fullName>
    </submittedName>
</protein>
<name>A0A8T3YLH6_9ARCH</name>
<accession>A0A8T3YLH6</accession>
<dbReference type="EMBL" id="JACQPB010000034">
    <property type="protein sequence ID" value="MBI4210540.1"/>
    <property type="molecule type" value="Genomic_DNA"/>
</dbReference>
<evidence type="ECO:0000313" key="1">
    <source>
        <dbReference type="EMBL" id="MBI4210540.1"/>
    </source>
</evidence>
<proteinExistence type="predicted"/>
<comment type="caution">
    <text evidence="1">The sequence shown here is derived from an EMBL/GenBank/DDBJ whole genome shotgun (WGS) entry which is preliminary data.</text>
</comment>
<organism evidence="1 2">
    <name type="scientific">Candidatus Iainarchaeum sp</name>
    <dbReference type="NCBI Taxonomy" id="3101447"/>
    <lineage>
        <taxon>Archaea</taxon>
        <taxon>Candidatus Iainarchaeota</taxon>
        <taxon>Candidatus Iainarchaeia</taxon>
        <taxon>Candidatus Iainarchaeales</taxon>
        <taxon>Candidatus Iainarchaeaceae</taxon>
        <taxon>Candidatus Iainarchaeum</taxon>
    </lineage>
</organism>
<dbReference type="AlphaFoldDB" id="A0A8T3YLH6"/>
<evidence type="ECO:0000313" key="2">
    <source>
        <dbReference type="Proteomes" id="UP000732298"/>
    </source>
</evidence>
<dbReference type="Proteomes" id="UP000732298">
    <property type="component" value="Unassembled WGS sequence"/>
</dbReference>
<reference evidence="1" key="1">
    <citation type="submission" date="2020-07" db="EMBL/GenBank/DDBJ databases">
        <title>Huge and variable diversity of episymbiotic CPR bacteria and DPANN archaea in groundwater ecosystems.</title>
        <authorList>
            <person name="He C.Y."/>
            <person name="Keren R."/>
            <person name="Whittaker M."/>
            <person name="Farag I.F."/>
            <person name="Doudna J."/>
            <person name="Cate J.H.D."/>
            <person name="Banfield J.F."/>
        </authorList>
    </citation>
    <scope>NUCLEOTIDE SEQUENCE</scope>
    <source>
        <strain evidence="1">NC_groundwater_1296_Ag_S-0.2um_52_80</strain>
    </source>
</reference>
<sequence>MDNTCIDTHKETVQIHRVDENTNLVLMERYPTTQGGLEKLLAGVRGSVCVMEACSTSYPIYDFLIANGVEVKVANPILLK</sequence>